<dbReference type="Proteomes" id="UP000095283">
    <property type="component" value="Unplaced"/>
</dbReference>
<evidence type="ECO:0000256" key="4">
    <source>
        <dbReference type="PROSITE-ProRule" id="PRU00076"/>
    </source>
</evidence>
<evidence type="ECO:0000259" key="5">
    <source>
        <dbReference type="PROSITE" id="PS50026"/>
    </source>
</evidence>
<dbReference type="Pfam" id="PF25106">
    <property type="entry name" value="VWA_4"/>
    <property type="match status" value="2"/>
</dbReference>
<keyword evidence="4" id="KW-1015">Disulfide bond</keyword>
<dbReference type="WBParaSite" id="Hba_08239">
    <property type="protein sequence ID" value="Hba_08239"/>
    <property type="gene ID" value="Hba_08239"/>
</dbReference>
<name>A0A1I7WSS3_HETBA</name>
<dbReference type="PANTHER" id="PTHR47324:SF3">
    <property type="entry name" value="EGF-LIKE DOMAIN-CONTAINING PROTEIN"/>
    <property type="match status" value="1"/>
</dbReference>
<evidence type="ECO:0000313" key="7">
    <source>
        <dbReference type="WBParaSite" id="Hba_08239"/>
    </source>
</evidence>
<dbReference type="PROSITE" id="PS00022">
    <property type="entry name" value="EGF_1"/>
    <property type="match status" value="1"/>
</dbReference>
<keyword evidence="2" id="KW-0964">Secreted</keyword>
<sequence>MNILAQRSLSCLSPCVSCGHFFIRDRTILGHLSKIPHTVVFEASMPQVLRIPTMLVVLFDAVRKIVLFHVSCDIPSSDTFDIYDRTLAVVLQNSFSQAEVNRNISIGLNVFLRSMGEDDAFTNYVVTTFNTLTVEGEQQIAVSSRTFKTAAEFLNATSSESIQYKHSQSFTQPSLDALLQTINVVKYNKSSIFLFTDATPNVDNNDISSIVLAAVERQLEINIVITAPYLINDLCIKTANSSIYAQLAFQTGGNIINLCRPHQNRPRDPIVEKTFSYLIEAIINFKNSESKHYFTNIIRYTIEVMQGSDSENGSCNVRVVEKSLLTVFVGFSPDPAIDKYSATMTYGSPASPVIHIGSQLQSDPRVTLQITNNEGITLYSSTDKKRKPTCHYEGYFTTPFVCANPYDIYFITTTLRSKELVVQRSKRAYCYIAPGQCLHGGVYIRDKCQCTSQYEGQSCENPICLNKGSMKNFSCECGPSFTGTNCEFGTCYDWNYIETNDVRQHEFRQITFVVETTNIMILPMVFLKHLITNFVASAEDNNIPKQFSLITFDEKSVWKVISTSHPEEFIATFSKVMTLPTMNSNNSALSVQAINEAYKITIQPPSIIYVFTASSAITRNRLYLKQRLGTQVNIMYISPGVVPVQPTSYQLPMIARQSGGRILPITSYNMDNIEPVLTSMLKENALIYDDAAKDCTQGWSTSFLVESEITSLVLIITGSSVSQSGAVTIMDGEGQTVTPSKTLLYDIASLIIEIGTSLLPVHNYNVNRNSYLTKATAVRGNWTVTIKTSGSCFLQRDKGLHLFQSYVN</sequence>
<protein>
    <submittedName>
        <fullName evidence="7">EGF-like domain-containing protein</fullName>
    </submittedName>
</protein>
<dbReference type="PANTHER" id="PTHR47324">
    <property type="entry name" value="PROTEIN IRG-7-RELATED"/>
    <property type="match status" value="1"/>
</dbReference>
<feature type="disulfide bond" evidence="4">
    <location>
        <begin position="477"/>
        <end position="486"/>
    </location>
</feature>
<keyword evidence="3" id="KW-0732">Signal</keyword>
<dbReference type="PROSITE" id="PS50026">
    <property type="entry name" value="EGF_3"/>
    <property type="match status" value="1"/>
</dbReference>
<evidence type="ECO:0000256" key="2">
    <source>
        <dbReference type="ARBA" id="ARBA00022525"/>
    </source>
</evidence>
<comment type="subcellular location">
    <subcellularLocation>
        <location evidence="1">Secreted</location>
    </subcellularLocation>
</comment>
<dbReference type="InterPro" id="IPR053295">
    <property type="entry name" value="Innate_immunity_reg"/>
</dbReference>
<dbReference type="PROSITE" id="PS00028">
    <property type="entry name" value="ZINC_FINGER_C2H2_1"/>
    <property type="match status" value="1"/>
</dbReference>
<proteinExistence type="predicted"/>
<evidence type="ECO:0000256" key="1">
    <source>
        <dbReference type="ARBA" id="ARBA00004613"/>
    </source>
</evidence>
<dbReference type="Gene3D" id="2.10.25.10">
    <property type="entry name" value="Laminin"/>
    <property type="match status" value="1"/>
</dbReference>
<accession>A0A1I7WSS3</accession>
<dbReference type="AlphaFoldDB" id="A0A1I7WSS3"/>
<dbReference type="InterPro" id="IPR056861">
    <property type="entry name" value="HMCN1-like_VWA"/>
</dbReference>
<dbReference type="InterPro" id="IPR013087">
    <property type="entry name" value="Znf_C2H2_type"/>
</dbReference>
<evidence type="ECO:0000256" key="3">
    <source>
        <dbReference type="ARBA" id="ARBA00022729"/>
    </source>
</evidence>
<evidence type="ECO:0000313" key="6">
    <source>
        <dbReference type="Proteomes" id="UP000095283"/>
    </source>
</evidence>
<keyword evidence="4" id="KW-0245">EGF-like domain</keyword>
<organism evidence="6 7">
    <name type="scientific">Heterorhabditis bacteriophora</name>
    <name type="common">Entomopathogenic nematode worm</name>
    <dbReference type="NCBI Taxonomy" id="37862"/>
    <lineage>
        <taxon>Eukaryota</taxon>
        <taxon>Metazoa</taxon>
        <taxon>Ecdysozoa</taxon>
        <taxon>Nematoda</taxon>
        <taxon>Chromadorea</taxon>
        <taxon>Rhabditida</taxon>
        <taxon>Rhabditina</taxon>
        <taxon>Rhabditomorpha</taxon>
        <taxon>Strongyloidea</taxon>
        <taxon>Heterorhabditidae</taxon>
        <taxon>Heterorhabditis</taxon>
    </lineage>
</organism>
<dbReference type="InterPro" id="IPR000742">
    <property type="entry name" value="EGF"/>
</dbReference>
<feature type="domain" description="EGF-like" evidence="5">
    <location>
        <begin position="455"/>
        <end position="487"/>
    </location>
</feature>
<reference evidence="7" key="1">
    <citation type="submission" date="2016-11" db="UniProtKB">
        <authorList>
            <consortium name="WormBaseParasite"/>
        </authorList>
    </citation>
    <scope>IDENTIFICATION</scope>
</reference>
<comment type="caution">
    <text evidence="4">Lacks conserved residue(s) required for the propagation of feature annotation.</text>
</comment>
<keyword evidence="6" id="KW-1185">Reference proteome</keyword>